<proteinExistence type="predicted"/>
<comment type="caution">
    <text evidence="2">The sequence shown here is derived from an EMBL/GenBank/DDBJ whole genome shotgun (WGS) entry which is preliminary data.</text>
</comment>
<reference evidence="2 3" key="1">
    <citation type="submission" date="2024-01" db="EMBL/GenBank/DDBJ databases">
        <title>The genomes of 5 underutilized Papilionoideae crops provide insights into root nodulation and disease resistanc.</title>
        <authorList>
            <person name="Jiang F."/>
        </authorList>
    </citation>
    <scope>NUCLEOTIDE SEQUENCE [LARGE SCALE GENOMIC DNA]</scope>
    <source>
        <strain evidence="2">LVBAO_FW01</strain>
        <tissue evidence="2">Leaves</tissue>
    </source>
</reference>
<dbReference type="EMBL" id="JAYMYQ010000004">
    <property type="protein sequence ID" value="KAK7337395.1"/>
    <property type="molecule type" value="Genomic_DNA"/>
</dbReference>
<dbReference type="AlphaFoldDB" id="A0AAN9LJY9"/>
<keyword evidence="3" id="KW-1185">Reference proteome</keyword>
<organism evidence="2 3">
    <name type="scientific">Canavalia gladiata</name>
    <name type="common">Sword bean</name>
    <name type="synonym">Dolichos gladiatus</name>
    <dbReference type="NCBI Taxonomy" id="3824"/>
    <lineage>
        <taxon>Eukaryota</taxon>
        <taxon>Viridiplantae</taxon>
        <taxon>Streptophyta</taxon>
        <taxon>Embryophyta</taxon>
        <taxon>Tracheophyta</taxon>
        <taxon>Spermatophyta</taxon>
        <taxon>Magnoliopsida</taxon>
        <taxon>eudicotyledons</taxon>
        <taxon>Gunneridae</taxon>
        <taxon>Pentapetalae</taxon>
        <taxon>rosids</taxon>
        <taxon>fabids</taxon>
        <taxon>Fabales</taxon>
        <taxon>Fabaceae</taxon>
        <taxon>Papilionoideae</taxon>
        <taxon>50 kb inversion clade</taxon>
        <taxon>NPAAA clade</taxon>
        <taxon>indigoferoid/millettioid clade</taxon>
        <taxon>Phaseoleae</taxon>
        <taxon>Canavalia</taxon>
    </lineage>
</organism>
<dbReference type="Proteomes" id="UP001367508">
    <property type="component" value="Unassembled WGS sequence"/>
</dbReference>
<sequence>MELCCFFAILMHLCHLSCEANNGFTVQKVSGVPWNVWMYFNLFSLDFRPHLSSNPWFLSDYVLAKSKSKAVSKRLQKPANESLELSPLRTGGARGREPRLVSHVIDSVTLDGVPSFLLHSTSLFYTTLNINT</sequence>
<feature type="signal peptide" evidence="1">
    <location>
        <begin position="1"/>
        <end position="20"/>
    </location>
</feature>
<protein>
    <recommendedName>
        <fullName evidence="4">Secreted protein</fullName>
    </recommendedName>
</protein>
<evidence type="ECO:0000313" key="2">
    <source>
        <dbReference type="EMBL" id="KAK7337395.1"/>
    </source>
</evidence>
<evidence type="ECO:0008006" key="4">
    <source>
        <dbReference type="Google" id="ProtNLM"/>
    </source>
</evidence>
<feature type="chain" id="PRO_5043034191" description="Secreted protein" evidence="1">
    <location>
        <begin position="21"/>
        <end position="132"/>
    </location>
</feature>
<accession>A0AAN9LJY9</accession>
<name>A0AAN9LJY9_CANGL</name>
<keyword evidence="1" id="KW-0732">Signal</keyword>
<evidence type="ECO:0000313" key="3">
    <source>
        <dbReference type="Proteomes" id="UP001367508"/>
    </source>
</evidence>
<gene>
    <name evidence="2" type="ORF">VNO77_17966</name>
</gene>
<evidence type="ECO:0000256" key="1">
    <source>
        <dbReference type="SAM" id="SignalP"/>
    </source>
</evidence>